<reference evidence="1" key="1">
    <citation type="submission" date="2020-07" db="EMBL/GenBank/DDBJ databases">
        <title>Clarias magur genome sequencing, assembly and annotation.</title>
        <authorList>
            <person name="Kushwaha B."/>
            <person name="Kumar R."/>
            <person name="Das P."/>
            <person name="Joshi C.G."/>
            <person name="Kumar D."/>
            <person name="Nagpure N.S."/>
            <person name="Pandey M."/>
            <person name="Agarwal S."/>
            <person name="Srivastava S."/>
            <person name="Singh M."/>
            <person name="Sahoo L."/>
            <person name="Jayasankar P."/>
            <person name="Meher P.K."/>
            <person name="Koringa P.G."/>
            <person name="Iquebal M.A."/>
            <person name="Das S.P."/>
            <person name="Bit A."/>
            <person name="Patnaik S."/>
            <person name="Patel N."/>
            <person name="Shah T.M."/>
            <person name="Hinsu A."/>
            <person name="Jena J.K."/>
        </authorList>
    </citation>
    <scope>NUCLEOTIDE SEQUENCE</scope>
    <source>
        <strain evidence="1">CIFAMagur01</strain>
        <tissue evidence="1">Testis</tissue>
    </source>
</reference>
<dbReference type="Proteomes" id="UP000727407">
    <property type="component" value="Unassembled WGS sequence"/>
</dbReference>
<keyword evidence="2" id="KW-1185">Reference proteome</keyword>
<gene>
    <name evidence="1" type="primary">arfgef2</name>
    <name evidence="1" type="ORF">DAT39_006813</name>
</gene>
<evidence type="ECO:0000313" key="1">
    <source>
        <dbReference type="EMBL" id="KAF5903481.1"/>
    </source>
</evidence>
<comment type="caution">
    <text evidence="1">The sequence shown here is derived from an EMBL/GenBank/DDBJ whole genome shotgun (WGS) entry which is preliminary data.</text>
</comment>
<evidence type="ECO:0000313" key="2">
    <source>
        <dbReference type="Proteomes" id="UP000727407"/>
    </source>
</evidence>
<organism evidence="1 2">
    <name type="scientific">Clarias magur</name>
    <name type="common">Asian catfish</name>
    <name type="synonym">Macropteronotus magur</name>
    <dbReference type="NCBI Taxonomy" id="1594786"/>
    <lineage>
        <taxon>Eukaryota</taxon>
        <taxon>Metazoa</taxon>
        <taxon>Chordata</taxon>
        <taxon>Craniata</taxon>
        <taxon>Vertebrata</taxon>
        <taxon>Euteleostomi</taxon>
        <taxon>Actinopterygii</taxon>
        <taxon>Neopterygii</taxon>
        <taxon>Teleostei</taxon>
        <taxon>Ostariophysi</taxon>
        <taxon>Siluriformes</taxon>
        <taxon>Clariidae</taxon>
        <taxon>Clarias</taxon>
    </lineage>
</organism>
<accession>A0A8J4X5Z3</accession>
<dbReference type="AlphaFoldDB" id="A0A8J4X5Z3"/>
<name>A0A8J4X5Z3_CLAMG</name>
<dbReference type="EMBL" id="QNUK01000072">
    <property type="protein sequence ID" value="KAF5903481.1"/>
    <property type="molecule type" value="Genomic_DNA"/>
</dbReference>
<protein>
    <submittedName>
        <fullName evidence="1">Brefeldin A-inhibited guanine nucleotide-exchange protein 2-like</fullName>
    </submittedName>
</protein>
<proteinExistence type="predicted"/>
<dbReference type="OrthoDB" id="8936506at2759"/>
<sequence>MMQFDLIPELRAVLRHFFLRIGSVFHIAAPDMILLKRERHCEPAELFLFAAVQHCSSVKSYRLFQNGAR</sequence>